<evidence type="ECO:0000313" key="2">
    <source>
        <dbReference type="Proteomes" id="UP000192796"/>
    </source>
</evidence>
<sequence length="71" mass="7847">MGDIHGAYKAMLPTTKLGTDKPLSALNILNVDTGAGHSGRLTIMDIDTKKFWQSDPLPELYQENFRQKLSG</sequence>
<dbReference type="EMBL" id="LVYD01000002">
    <property type="protein sequence ID" value="OQP66531.1"/>
    <property type="molecule type" value="Genomic_DNA"/>
</dbReference>
<gene>
    <name evidence="1" type="ORF">A3860_13685</name>
</gene>
<accession>A0A1V9G795</accession>
<dbReference type="AlphaFoldDB" id="A0A1V9G795"/>
<reference evidence="1 2" key="1">
    <citation type="submission" date="2016-03" db="EMBL/GenBank/DDBJ databases">
        <title>Niastella vici sp. nov., isolated from farmland soil.</title>
        <authorList>
            <person name="Chen L."/>
            <person name="Wang D."/>
            <person name="Yang S."/>
            <person name="Wang G."/>
        </authorList>
    </citation>
    <scope>NUCLEOTIDE SEQUENCE [LARGE SCALE GENOMIC DNA]</scope>
    <source>
        <strain evidence="1 2">DJ57</strain>
    </source>
</reference>
<keyword evidence="2" id="KW-1185">Reference proteome</keyword>
<dbReference type="Proteomes" id="UP000192796">
    <property type="component" value="Unassembled WGS sequence"/>
</dbReference>
<name>A0A1V9G795_9BACT</name>
<organism evidence="1 2">
    <name type="scientific">Niastella vici</name>
    <dbReference type="NCBI Taxonomy" id="1703345"/>
    <lineage>
        <taxon>Bacteria</taxon>
        <taxon>Pseudomonadati</taxon>
        <taxon>Bacteroidota</taxon>
        <taxon>Chitinophagia</taxon>
        <taxon>Chitinophagales</taxon>
        <taxon>Chitinophagaceae</taxon>
        <taxon>Niastella</taxon>
    </lineage>
</organism>
<protein>
    <submittedName>
        <fullName evidence="1">Uncharacterized protein</fullName>
    </submittedName>
</protein>
<dbReference type="STRING" id="1703345.A3860_13685"/>
<proteinExistence type="predicted"/>
<comment type="caution">
    <text evidence="1">The sequence shown here is derived from an EMBL/GenBank/DDBJ whole genome shotgun (WGS) entry which is preliminary data.</text>
</comment>
<evidence type="ECO:0000313" key="1">
    <source>
        <dbReference type="EMBL" id="OQP66531.1"/>
    </source>
</evidence>